<comment type="caution">
    <text evidence="7">The sequence shown here is derived from an EMBL/GenBank/DDBJ whole genome shotgun (WGS) entry which is preliminary data.</text>
</comment>
<comment type="function">
    <text evidence="4">Involved in the secretory pathway as part of the exocyst complex which tethers secretory vesicles to the sites of exocytosis. Also plays a role in the assembly of the exocyst.</text>
</comment>
<evidence type="ECO:0000256" key="1">
    <source>
        <dbReference type="ARBA" id="ARBA00006756"/>
    </source>
</evidence>
<dbReference type="Proteomes" id="UP001164286">
    <property type="component" value="Unassembled WGS sequence"/>
</dbReference>
<dbReference type="GO" id="GO:0015031">
    <property type="term" value="P:protein transport"/>
    <property type="evidence" value="ECO:0007669"/>
    <property type="project" value="UniProtKB-KW"/>
</dbReference>
<dbReference type="Pfam" id="PF03081">
    <property type="entry name" value="Exo70_C"/>
    <property type="match status" value="1"/>
</dbReference>
<dbReference type="GO" id="GO:0005935">
    <property type="term" value="C:cellular bud neck"/>
    <property type="evidence" value="ECO:0007669"/>
    <property type="project" value="UniProtKB-SubCell"/>
</dbReference>
<name>A0AA38HBD0_9TREE</name>
<dbReference type="GO" id="GO:0000145">
    <property type="term" value="C:exocyst"/>
    <property type="evidence" value="ECO:0007669"/>
    <property type="project" value="InterPro"/>
</dbReference>
<comment type="subcellular location">
    <subcellularLocation>
        <location evidence="4">Bud</location>
    </subcellularLocation>
    <subcellularLocation>
        <location evidence="4">Bud neck</location>
    </subcellularLocation>
</comment>
<reference evidence="7" key="1">
    <citation type="journal article" date="2022" name="G3 (Bethesda)">
        <title>High quality genome of the basidiomycete yeast Dioszegia hungarica PDD-24b-2 isolated from cloud water.</title>
        <authorList>
            <person name="Jarrige D."/>
            <person name="Haridas S."/>
            <person name="Bleykasten-Grosshans C."/>
            <person name="Joly M."/>
            <person name="Nadalig T."/>
            <person name="Sancelme M."/>
            <person name="Vuilleumier S."/>
            <person name="Grigoriev I.V."/>
            <person name="Amato P."/>
            <person name="Bringel F."/>
        </authorList>
    </citation>
    <scope>NUCLEOTIDE SEQUENCE</scope>
    <source>
        <strain evidence="7">PDD-24b-2</strain>
    </source>
</reference>
<evidence type="ECO:0000256" key="5">
    <source>
        <dbReference type="SAM" id="MobiDB-lite"/>
    </source>
</evidence>
<sequence>MDEEADLALLDQHLLKTNLLSQRMTSILGQLDTRLSRLDKTIAPLGLQVLARKATTASGSSSSLTQPPTHARQVSQPTRPARAVPPPATTSRSKLEGYNLGPAISSLAPIPATPSGTAPPSANATPADETAILTRGPDIMALGEYFGAMDSVVGDLERMWRGLVEGRGGAREAGVKDLSRLVDVGLEGLVQLFLQIARDGTSRLLDPDHLISSGPPTPQNLFPALQTLVPLSNHLQQYTDPRSPHKKTQELALPQRDQLVRGLADIRGEWLRRTLGPVVARVDEVDEGGIWEGGRGREKVKAITTCWEVLLVLVEAETLLISSLFPSSPPADLLPLTLAAPLNTLNNSITPTVSTIKRSPASHAFVALDLYQSLTRLHSRWEPATAKCFSMLDTPQNSAYSITSALQGHIATLRQLSIRSFPELLVDIRSATGQGTAPSSAIGDTTYSTLTYLETLPGYEKTVEGLLGSSQSQRSWLMGQKEAPSPVRGAEEEGGVVHLFVADVLGTLIINLNQRSGNMRKPIAQTFLLNNLSHIRNTTASLNSDIIGPGAEDMLNKAYREAKSQFLSEFTSLTSFLTAAPQPTRFVPTITASTERQHLKDASMQFFDRLAELETICAQFPLSRGDPDLRDRVGKEAGDLIGGAWKAFLGRCVGKGVDKYLRGSPEEIVKRVQAIFR</sequence>
<evidence type="ECO:0000256" key="2">
    <source>
        <dbReference type="ARBA" id="ARBA00022448"/>
    </source>
</evidence>
<dbReference type="SUPFAM" id="SSF74788">
    <property type="entry name" value="Cullin repeat-like"/>
    <property type="match status" value="1"/>
</dbReference>
<feature type="compositionally biased region" description="Polar residues" evidence="5">
    <location>
        <begin position="64"/>
        <end position="76"/>
    </location>
</feature>
<protein>
    <recommendedName>
        <fullName evidence="4">Exocyst complex protein EXO70</fullName>
    </recommendedName>
</protein>
<dbReference type="RefSeq" id="XP_052946908.1">
    <property type="nucleotide sequence ID" value="XM_053089644.1"/>
</dbReference>
<accession>A0AA38HBD0</accession>
<evidence type="ECO:0000256" key="3">
    <source>
        <dbReference type="ARBA" id="ARBA00022483"/>
    </source>
</evidence>
<evidence type="ECO:0000256" key="4">
    <source>
        <dbReference type="RuleBase" id="RU365026"/>
    </source>
</evidence>
<dbReference type="InterPro" id="IPR046364">
    <property type="entry name" value="Exo70_C"/>
</dbReference>
<keyword evidence="2 4" id="KW-0813">Transport</keyword>
<dbReference type="GO" id="GO:0005546">
    <property type="term" value="F:phosphatidylinositol-4,5-bisphosphate binding"/>
    <property type="evidence" value="ECO:0007669"/>
    <property type="project" value="InterPro"/>
</dbReference>
<evidence type="ECO:0000313" key="8">
    <source>
        <dbReference type="Proteomes" id="UP001164286"/>
    </source>
</evidence>
<evidence type="ECO:0000313" key="7">
    <source>
        <dbReference type="EMBL" id="KAI9637131.1"/>
    </source>
</evidence>
<dbReference type="PANTHER" id="PTHR12542">
    <property type="entry name" value="EXOCYST COMPLEX PROTEIN EXO70"/>
    <property type="match status" value="1"/>
</dbReference>
<dbReference type="InterPro" id="IPR016159">
    <property type="entry name" value="Cullin_repeat-like_dom_sf"/>
</dbReference>
<organism evidence="7 8">
    <name type="scientific">Dioszegia hungarica</name>
    <dbReference type="NCBI Taxonomy" id="4972"/>
    <lineage>
        <taxon>Eukaryota</taxon>
        <taxon>Fungi</taxon>
        <taxon>Dikarya</taxon>
        <taxon>Basidiomycota</taxon>
        <taxon>Agaricomycotina</taxon>
        <taxon>Tremellomycetes</taxon>
        <taxon>Tremellales</taxon>
        <taxon>Bulleribasidiaceae</taxon>
        <taxon>Dioszegia</taxon>
    </lineage>
</organism>
<dbReference type="GeneID" id="77728849"/>
<dbReference type="AlphaFoldDB" id="A0AA38HBD0"/>
<dbReference type="InterPro" id="IPR004140">
    <property type="entry name" value="Exo70"/>
</dbReference>
<keyword evidence="4" id="KW-0653">Protein transport</keyword>
<gene>
    <name evidence="7" type="ORF">MKK02DRAFT_37407</name>
</gene>
<evidence type="ECO:0000259" key="6">
    <source>
        <dbReference type="Pfam" id="PF03081"/>
    </source>
</evidence>
<comment type="similarity">
    <text evidence="1 4">Belongs to the EXO70 family.</text>
</comment>
<dbReference type="EMBL" id="JAKWFO010000005">
    <property type="protein sequence ID" value="KAI9637131.1"/>
    <property type="molecule type" value="Genomic_DNA"/>
</dbReference>
<dbReference type="Gene3D" id="1.20.1280.170">
    <property type="entry name" value="Exocyst complex component Exo70"/>
    <property type="match status" value="1"/>
</dbReference>
<keyword evidence="8" id="KW-1185">Reference proteome</keyword>
<feature type="region of interest" description="Disordered" evidence="5">
    <location>
        <begin position="57"/>
        <end position="96"/>
    </location>
</feature>
<feature type="domain" description="Exocyst complex subunit Exo70 C-terminal" evidence="6">
    <location>
        <begin position="302"/>
        <end position="671"/>
    </location>
</feature>
<dbReference type="GO" id="GO:0006887">
    <property type="term" value="P:exocytosis"/>
    <property type="evidence" value="ECO:0007669"/>
    <property type="project" value="UniProtKB-KW"/>
</dbReference>
<keyword evidence="3 4" id="KW-0268">Exocytosis</keyword>
<dbReference type="PANTHER" id="PTHR12542:SF41">
    <property type="entry name" value="EXOCYST COMPLEX COMPONENT 7"/>
    <property type="match status" value="1"/>
</dbReference>
<proteinExistence type="inferred from homology"/>